<gene>
    <name evidence="2" type="ORF">N24_0962</name>
</gene>
<proteinExistence type="predicted"/>
<protein>
    <submittedName>
        <fullName evidence="2">Uncharacterized protein</fullName>
    </submittedName>
</protein>
<name>A0A160PP82_9CORY</name>
<dbReference type="RefSeq" id="WP_096454859.1">
    <property type="nucleotide sequence ID" value="NZ_AP017369.1"/>
</dbReference>
<evidence type="ECO:0000313" key="2">
    <source>
        <dbReference type="EMBL" id="BAU95224.1"/>
    </source>
</evidence>
<sequence>MDVNSISIHNATRMVAVGEKAAHDARRTTRWFRVFVIMQVAYALALTLSIDVAGVDYWKAFAPFVLVTLCIWMIAFQYRRTVPRHGLRNMGIAVATWFVLYTLMFDPALQLFGLSSPWWWVLAGVVAVTPILACLFASSRR</sequence>
<feature type="transmembrane region" description="Helical" evidence="1">
    <location>
        <begin position="34"/>
        <end position="54"/>
    </location>
</feature>
<evidence type="ECO:0000256" key="1">
    <source>
        <dbReference type="SAM" id="Phobius"/>
    </source>
</evidence>
<evidence type="ECO:0000313" key="3">
    <source>
        <dbReference type="Proteomes" id="UP000218244"/>
    </source>
</evidence>
<organism evidence="2 3">
    <name type="scientific">Corynebacterium suranareeae</name>
    <dbReference type="NCBI Taxonomy" id="2506452"/>
    <lineage>
        <taxon>Bacteria</taxon>
        <taxon>Bacillati</taxon>
        <taxon>Actinomycetota</taxon>
        <taxon>Actinomycetes</taxon>
        <taxon>Mycobacteriales</taxon>
        <taxon>Corynebacteriaceae</taxon>
        <taxon>Corynebacterium</taxon>
    </lineage>
</organism>
<keyword evidence="3" id="KW-1185">Reference proteome</keyword>
<dbReference type="Proteomes" id="UP000218244">
    <property type="component" value="Chromosome"/>
</dbReference>
<dbReference type="EMBL" id="AP017369">
    <property type="protein sequence ID" value="BAU95224.1"/>
    <property type="molecule type" value="Genomic_DNA"/>
</dbReference>
<keyword evidence="1" id="KW-1133">Transmembrane helix</keyword>
<accession>A0A160PP82</accession>
<keyword evidence="1" id="KW-0472">Membrane</keyword>
<feature type="transmembrane region" description="Helical" evidence="1">
    <location>
        <begin position="90"/>
        <end position="112"/>
    </location>
</feature>
<feature type="transmembrane region" description="Helical" evidence="1">
    <location>
        <begin position="60"/>
        <end position="78"/>
    </location>
</feature>
<dbReference type="AlphaFoldDB" id="A0A160PP82"/>
<feature type="transmembrane region" description="Helical" evidence="1">
    <location>
        <begin position="118"/>
        <end position="137"/>
    </location>
</feature>
<dbReference type="KEGG" id="csur:N24_0962"/>
<reference evidence="2 3" key="1">
    <citation type="submission" date="2016-02" db="EMBL/GenBank/DDBJ databases">
        <title>Corynebacterium glutamicum N24 whole genome sequencing project.</title>
        <authorList>
            <person name="Matsutani M."/>
            <person name="Nangtapong N."/>
            <person name="Yakushi T."/>
            <person name="Matsushita K."/>
        </authorList>
    </citation>
    <scope>NUCLEOTIDE SEQUENCE [LARGE SCALE GENOMIC DNA]</scope>
    <source>
        <strain evidence="2 3">N24</strain>
    </source>
</reference>
<keyword evidence="1" id="KW-0812">Transmembrane</keyword>